<organism evidence="3 4">
    <name type="scientific">Latimeria chalumnae</name>
    <name type="common">Coelacanth</name>
    <dbReference type="NCBI Taxonomy" id="7897"/>
    <lineage>
        <taxon>Eukaryota</taxon>
        <taxon>Metazoa</taxon>
        <taxon>Chordata</taxon>
        <taxon>Craniata</taxon>
        <taxon>Vertebrata</taxon>
        <taxon>Euteleostomi</taxon>
        <taxon>Coelacanthiformes</taxon>
        <taxon>Coelacanthidae</taxon>
        <taxon>Latimeria</taxon>
    </lineage>
</organism>
<dbReference type="PANTHER" id="PTHR33488:SF2">
    <property type="entry name" value="EARLY ENDOSOME ANTIGEN 1-LIKE"/>
    <property type="match status" value="1"/>
</dbReference>
<dbReference type="PANTHER" id="PTHR33488">
    <property type="entry name" value="ZGC:162509"/>
    <property type="match status" value="1"/>
</dbReference>
<reference evidence="3" key="2">
    <citation type="submission" date="2025-08" db="UniProtKB">
        <authorList>
            <consortium name="Ensembl"/>
        </authorList>
    </citation>
    <scope>IDENTIFICATION</scope>
</reference>
<feature type="compositionally biased region" description="Polar residues" evidence="2">
    <location>
        <begin position="425"/>
        <end position="435"/>
    </location>
</feature>
<dbReference type="STRING" id="7897.ENSLACP00000017419"/>
<keyword evidence="4" id="KW-1185">Reference proteome</keyword>
<dbReference type="Proteomes" id="UP000008672">
    <property type="component" value="Unassembled WGS sequence"/>
</dbReference>
<dbReference type="eggNOG" id="ENOG502QVK4">
    <property type="taxonomic scope" value="Eukaryota"/>
</dbReference>
<reference evidence="3" key="3">
    <citation type="submission" date="2025-09" db="UniProtKB">
        <authorList>
            <consortium name="Ensembl"/>
        </authorList>
    </citation>
    <scope>IDENTIFICATION</scope>
</reference>
<feature type="region of interest" description="Disordered" evidence="2">
    <location>
        <begin position="411"/>
        <end position="435"/>
    </location>
</feature>
<evidence type="ECO:0000313" key="4">
    <source>
        <dbReference type="Proteomes" id="UP000008672"/>
    </source>
</evidence>
<gene>
    <name evidence="3" type="primary">LOC102354522</name>
</gene>
<keyword evidence="1" id="KW-0175">Coiled coil</keyword>
<dbReference type="GeneTree" id="ENSGT00390000008061"/>
<dbReference type="AlphaFoldDB" id="H3B698"/>
<protein>
    <submittedName>
        <fullName evidence="3">Zgc:162509</fullName>
    </submittedName>
</protein>
<dbReference type="InParanoid" id="H3B698"/>
<dbReference type="EMBL" id="AFYH01100352">
    <property type="status" value="NOT_ANNOTATED_CDS"/>
    <property type="molecule type" value="Genomic_DNA"/>
</dbReference>
<evidence type="ECO:0000256" key="2">
    <source>
        <dbReference type="SAM" id="MobiDB-lite"/>
    </source>
</evidence>
<feature type="coiled-coil region" evidence="1">
    <location>
        <begin position="453"/>
        <end position="480"/>
    </location>
</feature>
<evidence type="ECO:0000313" key="3">
    <source>
        <dbReference type="Ensembl" id="ENSLACP00000017419.1"/>
    </source>
</evidence>
<dbReference type="Ensembl" id="ENSLACT00000017547.1">
    <property type="protein sequence ID" value="ENSLACP00000017419.1"/>
    <property type="gene ID" value="ENSLACG00000015344.1"/>
</dbReference>
<feature type="region of interest" description="Disordered" evidence="2">
    <location>
        <begin position="266"/>
        <end position="288"/>
    </location>
</feature>
<accession>H3B698</accession>
<feature type="compositionally biased region" description="Polar residues" evidence="2">
    <location>
        <begin position="266"/>
        <end position="283"/>
    </location>
</feature>
<name>H3B698_LATCH</name>
<evidence type="ECO:0000256" key="1">
    <source>
        <dbReference type="SAM" id="Coils"/>
    </source>
</evidence>
<sequence>TVAAVDEAMMSLTKANAVREENAMLMKPYANWEEFLMPGPLSIAILGELVFISSQTDFSINKHPPAEGFKHIKYPESFRACLMQVCNQGWAAFNEANKNMDQIRIHSMNVPEYMKMAVQTLLQDDIEVVRAMLPDQLENIRSIAEECEKLASSVESKFVSVIDLIHELLEACVNAKNIYEVDLKNVELDEEREKMRKESAELAKKMAEKQFDMINKQMEEAHQGYNKAMDSMPSGWDLIGMQFTEGITTGLASIISGIGNLFNPRSRSASNVENSKSQGSSPKDNPDPFATNVIYSKSSQLLSYAKALTTLRDDKGGIKVKDPYNQQNDSVASKWIEEGFQSLKKEIMNENECDPKKTALTLCDAGIQICEKLEKLALSDQTEASEQEELAHQIEELYYKAQQFDTRSKSWTNSPALSMKPPNVASASKQSRGGESVTQMAVSNARFKIEQTRQQFEKTREMYDKSFENLKKNNEELTEILISMRKCEVKKIDFETTVKMLVKGLDALGRVREQWEKMVRFFQMISNLITASLSCSMNKFVQTAKSSQKI</sequence>
<feature type="coiled-coil region" evidence="1">
    <location>
        <begin position="181"/>
        <end position="217"/>
    </location>
</feature>
<dbReference type="HOGENOM" id="CLU_025135_0_0_1"/>
<reference evidence="4" key="1">
    <citation type="submission" date="2011-08" db="EMBL/GenBank/DDBJ databases">
        <title>The draft genome of Latimeria chalumnae.</title>
        <authorList>
            <person name="Di Palma F."/>
            <person name="Alfoldi J."/>
            <person name="Johnson J."/>
            <person name="Berlin A."/>
            <person name="Gnerre S."/>
            <person name="Jaffe D."/>
            <person name="MacCallum I."/>
            <person name="Young S."/>
            <person name="Walker B.J."/>
            <person name="Lander E."/>
            <person name="Lindblad-Toh K."/>
        </authorList>
    </citation>
    <scope>NUCLEOTIDE SEQUENCE [LARGE SCALE GENOMIC DNA]</scope>
    <source>
        <strain evidence="4">Wild caught</strain>
    </source>
</reference>
<dbReference type="OMA" id="IKASAMF"/>
<proteinExistence type="predicted"/>